<sequence length="149" mass="16760">MKIFLAIYTLIVVTFLGIFVGCIVLLSPEHHKYIVKTGYTGWVEVTFEQADSPPLEKEHGTYVYHIPASGKLKTSSPMIEGNLRVFYLDSDGNLTETGRNEETIHAVGTRSHSTSYSDGRREDFPTVVSFFLGSKEQWEVEAEKLKQGI</sequence>
<keyword evidence="1" id="KW-0812">Transmembrane</keyword>
<evidence type="ECO:0000259" key="2">
    <source>
        <dbReference type="Pfam" id="PF20862"/>
    </source>
</evidence>
<evidence type="ECO:0000256" key="1">
    <source>
        <dbReference type="SAM" id="Phobius"/>
    </source>
</evidence>
<reference evidence="3" key="1">
    <citation type="submission" date="2020-09" db="EMBL/GenBank/DDBJ databases">
        <title>Draft Genome Sequence of Paenibacillus sp. WST5.</title>
        <authorList>
            <person name="Bao Z."/>
        </authorList>
    </citation>
    <scope>NUCLEOTIDE SEQUENCE</scope>
    <source>
        <strain evidence="3">WST5</strain>
    </source>
</reference>
<dbReference type="InterPro" id="IPR049293">
    <property type="entry name" value="DUF6843"/>
</dbReference>
<feature type="domain" description="DUF6843" evidence="2">
    <location>
        <begin position="29"/>
        <end position="118"/>
    </location>
</feature>
<feature type="transmembrane region" description="Helical" evidence="1">
    <location>
        <begin position="6"/>
        <end position="26"/>
    </location>
</feature>
<evidence type="ECO:0000313" key="4">
    <source>
        <dbReference type="Proteomes" id="UP000650466"/>
    </source>
</evidence>
<dbReference type="AlphaFoldDB" id="A0A926KS05"/>
<dbReference type="RefSeq" id="WP_188176687.1">
    <property type="nucleotide sequence ID" value="NZ_JACVVD010000009.1"/>
</dbReference>
<keyword evidence="4" id="KW-1185">Reference proteome</keyword>
<dbReference type="Pfam" id="PF20862">
    <property type="entry name" value="DUF6843"/>
    <property type="match status" value="1"/>
</dbReference>
<keyword evidence="1" id="KW-0472">Membrane</keyword>
<organism evidence="3 4">
    <name type="scientific">Paenibacillus sedimenti</name>
    <dbReference type="NCBI Taxonomy" id="2770274"/>
    <lineage>
        <taxon>Bacteria</taxon>
        <taxon>Bacillati</taxon>
        <taxon>Bacillota</taxon>
        <taxon>Bacilli</taxon>
        <taxon>Bacillales</taxon>
        <taxon>Paenibacillaceae</taxon>
        <taxon>Paenibacillus</taxon>
    </lineage>
</organism>
<dbReference type="PROSITE" id="PS51257">
    <property type="entry name" value="PROKAR_LIPOPROTEIN"/>
    <property type="match status" value="1"/>
</dbReference>
<dbReference type="EMBL" id="JACVVD010000009">
    <property type="protein sequence ID" value="MBD0382890.1"/>
    <property type="molecule type" value="Genomic_DNA"/>
</dbReference>
<protein>
    <recommendedName>
        <fullName evidence="2">DUF6843 domain-containing protein</fullName>
    </recommendedName>
</protein>
<gene>
    <name evidence="3" type="ORF">ICC18_22510</name>
</gene>
<evidence type="ECO:0000313" key="3">
    <source>
        <dbReference type="EMBL" id="MBD0382890.1"/>
    </source>
</evidence>
<accession>A0A926KS05</accession>
<proteinExistence type="predicted"/>
<comment type="caution">
    <text evidence="3">The sequence shown here is derived from an EMBL/GenBank/DDBJ whole genome shotgun (WGS) entry which is preliminary data.</text>
</comment>
<keyword evidence="1" id="KW-1133">Transmembrane helix</keyword>
<name>A0A926KS05_9BACL</name>
<dbReference type="Proteomes" id="UP000650466">
    <property type="component" value="Unassembled WGS sequence"/>
</dbReference>